<dbReference type="PANTHER" id="PTHR31258">
    <property type="entry name" value="KERATINOCYTE-ASSOCIATED PROTEIN 3"/>
    <property type="match status" value="1"/>
</dbReference>
<reference evidence="8" key="5">
    <citation type="submission" date="2025-09" db="UniProtKB">
        <authorList>
            <consortium name="Ensembl"/>
        </authorList>
    </citation>
    <scope>IDENTIFICATION</scope>
</reference>
<proteinExistence type="inferred from homology"/>
<evidence type="ECO:0000256" key="7">
    <source>
        <dbReference type="SAM" id="Phobius"/>
    </source>
</evidence>
<dbReference type="CTD" id="393318"/>
<keyword evidence="9" id="KW-1185">Reference proteome</keyword>
<keyword evidence="4 7" id="KW-1133">Transmembrane helix</keyword>
<reference evidence="8" key="4">
    <citation type="submission" date="2025-08" db="UniProtKB">
        <authorList>
            <consortium name="Ensembl"/>
        </authorList>
    </citation>
    <scope>IDENTIFICATION</scope>
</reference>
<evidence type="ECO:0000313" key="8">
    <source>
        <dbReference type="Ensembl" id="ENSEEEP00000050636.1"/>
    </source>
</evidence>
<dbReference type="Ensembl" id="ENSEEET00000051190.2">
    <property type="protein sequence ID" value="ENSEEEP00000050636.1"/>
    <property type="gene ID" value="ENSEEEG00000023804.2"/>
</dbReference>
<feature type="transmembrane region" description="Helical" evidence="7">
    <location>
        <begin position="59"/>
        <end position="82"/>
    </location>
</feature>
<dbReference type="InterPro" id="IPR020977">
    <property type="entry name" value="Beta-casein-like"/>
</dbReference>
<organism evidence="8 9">
    <name type="scientific">Electrophorus electricus</name>
    <name type="common">Electric eel</name>
    <name type="synonym">Gymnotus electricus</name>
    <dbReference type="NCBI Taxonomy" id="8005"/>
    <lineage>
        <taxon>Eukaryota</taxon>
        <taxon>Metazoa</taxon>
        <taxon>Chordata</taxon>
        <taxon>Craniata</taxon>
        <taxon>Vertebrata</taxon>
        <taxon>Euteleostomi</taxon>
        <taxon>Actinopterygii</taxon>
        <taxon>Neopterygii</taxon>
        <taxon>Teleostei</taxon>
        <taxon>Ostariophysi</taxon>
        <taxon>Gymnotiformes</taxon>
        <taxon>Gymnotoidei</taxon>
        <taxon>Gymnotidae</taxon>
        <taxon>Electrophorus</taxon>
    </lineage>
</organism>
<sequence length="244" mass="26325">MKFMNIVCCRNLKDTKILMKTGLGLVLAGHVNFLLGALVHGAVLRNVSVSVQAATMEYAIANIIALTAGLTAAIGGISAIVLSKNMKNKSLKWLLLVMSLLACLLGCASAVSVFASMVTAISNSGLSLLTQCNLNGTVNTYSITYECPFDPTRIYGTTLTLWVLVIIMSLVEVAFSGRCFVACTAFLRLPCPWRKMPVNANRVRFRTTEDCNQAASSYAPDVEEPTEENDLLNTTTPTEETSEL</sequence>
<dbReference type="GeneTree" id="ENSGT00390000004700"/>
<dbReference type="RefSeq" id="XP_026864138.1">
    <property type="nucleotide sequence ID" value="XM_027008337.2"/>
</dbReference>
<dbReference type="OrthoDB" id="9389418at2759"/>
<evidence type="ECO:0000256" key="5">
    <source>
        <dbReference type="ARBA" id="ARBA00023136"/>
    </source>
</evidence>
<comment type="subcellular location">
    <subcellularLocation>
        <location evidence="1">Membrane</location>
        <topology evidence="1">Multi-pass membrane protein</topology>
    </subcellularLocation>
</comment>
<dbReference type="STRING" id="8005.ENSEEEP00000050636"/>
<dbReference type="Proteomes" id="UP000314983">
    <property type="component" value="Chromosome 13"/>
</dbReference>
<protein>
    <recommendedName>
        <fullName evidence="10">Transmembrane protein 54a</fullName>
    </recommendedName>
</protein>
<reference evidence="8" key="3">
    <citation type="submission" date="2020-05" db="EMBL/GenBank/DDBJ databases">
        <title>Electrophorus electricus (electric eel) genome, fEleEle1, primary haplotype.</title>
        <authorList>
            <person name="Myers G."/>
            <person name="Meyer A."/>
            <person name="Fedrigo O."/>
            <person name="Formenti G."/>
            <person name="Rhie A."/>
            <person name="Tracey A."/>
            <person name="Sims Y."/>
            <person name="Jarvis E.D."/>
        </authorList>
    </citation>
    <scope>NUCLEOTIDE SEQUENCE [LARGE SCALE GENOMIC DNA]</scope>
</reference>
<evidence type="ECO:0000256" key="3">
    <source>
        <dbReference type="ARBA" id="ARBA00022692"/>
    </source>
</evidence>
<reference evidence="9" key="2">
    <citation type="journal article" date="2017" name="Sci. Adv.">
        <title>A tail of two voltages: Proteomic comparison of the three electric organs of the electric eel.</title>
        <authorList>
            <person name="Traeger L.L."/>
            <person name="Sabat G."/>
            <person name="Barrett-Wilt G.A."/>
            <person name="Wells G.B."/>
            <person name="Sussman M.R."/>
        </authorList>
    </citation>
    <scope>NUCLEOTIDE SEQUENCE [LARGE SCALE GENOMIC DNA]</scope>
</reference>
<feature type="transmembrane region" description="Helical" evidence="7">
    <location>
        <begin position="94"/>
        <end position="121"/>
    </location>
</feature>
<dbReference type="GeneID" id="113576332"/>
<name>A0A4W4HMX5_ELEEL</name>
<dbReference type="GO" id="GO:0016020">
    <property type="term" value="C:membrane"/>
    <property type="evidence" value="ECO:0007669"/>
    <property type="project" value="UniProtKB-SubCell"/>
</dbReference>
<feature type="compositionally biased region" description="Polar residues" evidence="6">
    <location>
        <begin position="231"/>
        <end position="244"/>
    </location>
</feature>
<gene>
    <name evidence="8" type="primary">tmem54a</name>
</gene>
<feature type="region of interest" description="Disordered" evidence="6">
    <location>
        <begin position="216"/>
        <end position="244"/>
    </location>
</feature>
<evidence type="ECO:0000256" key="6">
    <source>
        <dbReference type="SAM" id="MobiDB-lite"/>
    </source>
</evidence>
<dbReference type="Pfam" id="PF12304">
    <property type="entry name" value="BCLP"/>
    <property type="match status" value="1"/>
</dbReference>
<feature type="compositionally biased region" description="Acidic residues" evidence="6">
    <location>
        <begin position="221"/>
        <end position="230"/>
    </location>
</feature>
<accession>A0A4W4HMX5</accession>
<evidence type="ECO:0000256" key="4">
    <source>
        <dbReference type="ARBA" id="ARBA00022989"/>
    </source>
</evidence>
<evidence type="ECO:0008006" key="10">
    <source>
        <dbReference type="Google" id="ProtNLM"/>
    </source>
</evidence>
<evidence type="ECO:0000256" key="1">
    <source>
        <dbReference type="ARBA" id="ARBA00004141"/>
    </source>
</evidence>
<dbReference type="PANTHER" id="PTHR31258:SF5">
    <property type="entry name" value="TMEM54 PROTEIN-RELATED"/>
    <property type="match status" value="1"/>
</dbReference>
<evidence type="ECO:0000313" key="9">
    <source>
        <dbReference type="Proteomes" id="UP000314983"/>
    </source>
</evidence>
<evidence type="ECO:0000256" key="2">
    <source>
        <dbReference type="ARBA" id="ARBA00011030"/>
    </source>
</evidence>
<dbReference type="RefSeq" id="XP_026864137.1">
    <property type="nucleotide sequence ID" value="XM_027008336.2"/>
</dbReference>
<keyword evidence="5 7" id="KW-0472">Membrane</keyword>
<dbReference type="OMA" id="GICCANL"/>
<feature type="transmembrane region" description="Helical" evidence="7">
    <location>
        <begin position="21"/>
        <end position="39"/>
    </location>
</feature>
<feature type="transmembrane region" description="Helical" evidence="7">
    <location>
        <begin position="159"/>
        <end position="187"/>
    </location>
</feature>
<dbReference type="KEGG" id="eee:113576332"/>
<keyword evidence="3 7" id="KW-0812">Transmembrane</keyword>
<dbReference type="AlphaFoldDB" id="A0A4W4HMX5"/>
<reference evidence="9" key="1">
    <citation type="journal article" date="2014" name="Science">
        <title>Nonhuman genetics. Genomic basis for the convergent evolution of electric organs.</title>
        <authorList>
            <person name="Gallant J.R."/>
            <person name="Traeger L.L."/>
            <person name="Volkening J.D."/>
            <person name="Moffett H."/>
            <person name="Chen P.H."/>
            <person name="Novina C.D."/>
            <person name="Phillips G.N.Jr."/>
            <person name="Anand R."/>
            <person name="Wells G.B."/>
            <person name="Pinch M."/>
            <person name="Guth R."/>
            <person name="Unguez G.A."/>
            <person name="Albert J.S."/>
            <person name="Zakon H.H."/>
            <person name="Samanta M.P."/>
            <person name="Sussman M.R."/>
        </authorList>
    </citation>
    <scope>NUCLEOTIDE SEQUENCE [LARGE SCALE GENOMIC DNA]</scope>
</reference>
<comment type="similarity">
    <text evidence="2">Belongs to the TMEM54 family.</text>
</comment>